<dbReference type="InterPro" id="IPR045068">
    <property type="entry name" value="BACURD1-3"/>
</dbReference>
<evidence type="ECO:0000259" key="1">
    <source>
        <dbReference type="Pfam" id="PF02214"/>
    </source>
</evidence>
<dbReference type="Gene3D" id="3.30.710.10">
    <property type="entry name" value="Potassium Channel Kv1.1, Chain A"/>
    <property type="match status" value="1"/>
</dbReference>
<accession>A0A016TC87</accession>
<evidence type="ECO:0000313" key="3">
    <source>
        <dbReference type="Proteomes" id="UP000024635"/>
    </source>
</evidence>
<dbReference type="PANTHER" id="PTHR11145:SF12">
    <property type="entry name" value="BTB DOMAIN-CONTAINING PROTEIN"/>
    <property type="match status" value="1"/>
</dbReference>
<dbReference type="Pfam" id="PF02214">
    <property type="entry name" value="BTB_2"/>
    <property type="match status" value="1"/>
</dbReference>
<name>A0A016TC87_9BILA</name>
<feature type="domain" description="Potassium channel tetramerisation-type BTB" evidence="1">
    <location>
        <begin position="33"/>
        <end position="113"/>
    </location>
</feature>
<proteinExistence type="predicted"/>
<organism evidence="2 3">
    <name type="scientific">Ancylostoma ceylanicum</name>
    <dbReference type="NCBI Taxonomy" id="53326"/>
    <lineage>
        <taxon>Eukaryota</taxon>
        <taxon>Metazoa</taxon>
        <taxon>Ecdysozoa</taxon>
        <taxon>Nematoda</taxon>
        <taxon>Chromadorea</taxon>
        <taxon>Rhabditida</taxon>
        <taxon>Rhabditina</taxon>
        <taxon>Rhabditomorpha</taxon>
        <taxon>Strongyloidea</taxon>
        <taxon>Ancylostomatidae</taxon>
        <taxon>Ancylostomatinae</taxon>
        <taxon>Ancylostoma</taxon>
    </lineage>
</organism>
<dbReference type="CDD" id="cd18316">
    <property type="entry name" value="BTB_POZ_KCTD-like"/>
    <property type="match status" value="1"/>
</dbReference>
<keyword evidence="3" id="KW-1185">Reference proteome</keyword>
<dbReference type="EMBL" id="JARK01001452">
    <property type="protein sequence ID" value="EYC00273.1"/>
    <property type="molecule type" value="Genomic_DNA"/>
</dbReference>
<dbReference type="AlphaFoldDB" id="A0A016TC87"/>
<dbReference type="Proteomes" id="UP000024635">
    <property type="component" value="Unassembled WGS sequence"/>
</dbReference>
<dbReference type="InterPro" id="IPR011333">
    <property type="entry name" value="SKP1/BTB/POZ_sf"/>
</dbReference>
<dbReference type="InterPro" id="IPR003131">
    <property type="entry name" value="T1-type_BTB"/>
</dbReference>
<gene>
    <name evidence="2" type="primary">Acey_s0116.g532</name>
    <name evidence="2" type="ORF">Y032_0116g532</name>
</gene>
<sequence>MGLGIQLNSRVTHFNERSCSPKQAIYPDPEEIVRLNVGGEVFSAKVADLTRISGTMLDRMLDQIWMRSSGSEPVFIDRDNKYFGLILEFLSRNDVKLPRSDTELAAIIQEAELSIIHYLFIYLFIYLFVHAKGMIDQSQSSAALSSPGIVLHIPRTDTECECEKFYQLDELIARIVREDRRCFGEGPPFFPNDRVVWRTRNFWRCLSQRGWNFDGSQGKIPLCFTHFTLFSPNQVCYLCGVETKDFHGLYKSLFDFPRDFSYVVGEVEKTYGDCCCCDVRFGKSSFIFHIPTKMLRLAD</sequence>
<dbReference type="OrthoDB" id="5822382at2759"/>
<comment type="caution">
    <text evidence="2">The sequence shown here is derived from an EMBL/GenBank/DDBJ whole genome shotgun (WGS) entry which is preliminary data.</text>
</comment>
<dbReference type="STRING" id="53326.A0A016TC87"/>
<dbReference type="GO" id="GO:0051260">
    <property type="term" value="P:protein homooligomerization"/>
    <property type="evidence" value="ECO:0007669"/>
    <property type="project" value="InterPro"/>
</dbReference>
<dbReference type="PANTHER" id="PTHR11145">
    <property type="entry name" value="BTB/POZ DOMAIN-CONTAINING ADAPTER FOR CUL3-MEDIATED RHOA DEGRADATION PROTEIN FAMILY MEMBER"/>
    <property type="match status" value="1"/>
</dbReference>
<dbReference type="SUPFAM" id="SSF54695">
    <property type="entry name" value="POZ domain"/>
    <property type="match status" value="1"/>
</dbReference>
<reference evidence="3" key="1">
    <citation type="journal article" date="2015" name="Nat. Genet.">
        <title>The genome and transcriptome of the zoonotic hookworm Ancylostoma ceylanicum identify infection-specific gene families.</title>
        <authorList>
            <person name="Schwarz E.M."/>
            <person name="Hu Y."/>
            <person name="Antoshechkin I."/>
            <person name="Miller M.M."/>
            <person name="Sternberg P.W."/>
            <person name="Aroian R.V."/>
        </authorList>
    </citation>
    <scope>NUCLEOTIDE SEQUENCE</scope>
    <source>
        <strain evidence="3">HY135</strain>
    </source>
</reference>
<protein>
    <recommendedName>
        <fullName evidence="1">Potassium channel tetramerisation-type BTB domain-containing protein</fullName>
    </recommendedName>
</protein>
<evidence type="ECO:0000313" key="2">
    <source>
        <dbReference type="EMBL" id="EYC00273.1"/>
    </source>
</evidence>